<keyword evidence="1" id="KW-0472">Membrane</keyword>
<evidence type="ECO:0000256" key="1">
    <source>
        <dbReference type="SAM" id="Phobius"/>
    </source>
</evidence>
<comment type="caution">
    <text evidence="2">The sequence shown here is derived from an EMBL/GenBank/DDBJ whole genome shotgun (WGS) entry which is preliminary data.</text>
</comment>
<dbReference type="OrthoDB" id="983094at2"/>
<evidence type="ECO:0000313" key="2">
    <source>
        <dbReference type="EMBL" id="PHN00663.1"/>
    </source>
</evidence>
<dbReference type="RefSeq" id="WP_099155936.1">
    <property type="nucleotide sequence ID" value="NZ_PDUD01000085.1"/>
</dbReference>
<dbReference type="Proteomes" id="UP000223913">
    <property type="component" value="Unassembled WGS sequence"/>
</dbReference>
<feature type="transmembrane region" description="Helical" evidence="1">
    <location>
        <begin position="95"/>
        <end position="113"/>
    </location>
</feature>
<protein>
    <submittedName>
        <fullName evidence="2">Uncharacterized protein</fullName>
    </submittedName>
</protein>
<evidence type="ECO:0000313" key="3">
    <source>
        <dbReference type="Proteomes" id="UP000223913"/>
    </source>
</evidence>
<reference evidence="2 3" key="1">
    <citation type="submission" date="2017-10" db="EMBL/GenBank/DDBJ databases">
        <title>The draft genome sequence of Lewinella nigricans NBRC 102662.</title>
        <authorList>
            <person name="Wang K."/>
        </authorList>
    </citation>
    <scope>NUCLEOTIDE SEQUENCE [LARGE SCALE GENOMIC DNA]</scope>
    <source>
        <strain evidence="2 3">NBRC 102662</strain>
    </source>
</reference>
<keyword evidence="1" id="KW-1133">Transmembrane helix</keyword>
<sequence length="160" mass="18098">MNTSKLKLPIGIIVACISLVIIAGIANGVMDTLQFHYGKSVFPQGPEETFLGGSHQFWHPDLSWRNKYQDGDPDKGPAFFLSTTALVFLTDGWHLFQFIMLSAFQLAIIIPFVHFLRLPWWIGLVGLIPAKVFFGIGFALMYSWVLIEQRENPDQTTIKQ</sequence>
<name>A0A2D0MYX7_FLAN2</name>
<proteinExistence type="predicted"/>
<gene>
    <name evidence="2" type="ORF">CRP01_41110</name>
</gene>
<feature type="transmembrane region" description="Helical" evidence="1">
    <location>
        <begin position="120"/>
        <end position="145"/>
    </location>
</feature>
<keyword evidence="3" id="KW-1185">Reference proteome</keyword>
<accession>A0A2D0MYX7</accession>
<feature type="transmembrane region" description="Helical" evidence="1">
    <location>
        <begin position="12"/>
        <end position="30"/>
    </location>
</feature>
<dbReference type="EMBL" id="PDUD01000085">
    <property type="protein sequence ID" value="PHN00663.1"/>
    <property type="molecule type" value="Genomic_DNA"/>
</dbReference>
<dbReference type="AlphaFoldDB" id="A0A2D0MYX7"/>
<organism evidence="2 3">
    <name type="scientific">Flavilitoribacter nigricans (strain ATCC 23147 / DSM 23189 / NBRC 102662 / NCIMB 1420 / SS-2)</name>
    <name type="common">Lewinella nigricans</name>
    <dbReference type="NCBI Taxonomy" id="1122177"/>
    <lineage>
        <taxon>Bacteria</taxon>
        <taxon>Pseudomonadati</taxon>
        <taxon>Bacteroidota</taxon>
        <taxon>Saprospiria</taxon>
        <taxon>Saprospirales</taxon>
        <taxon>Lewinellaceae</taxon>
        <taxon>Flavilitoribacter</taxon>
    </lineage>
</organism>
<keyword evidence="1" id="KW-0812">Transmembrane</keyword>